<keyword evidence="1" id="KW-0732">Signal</keyword>
<evidence type="ECO:0008006" key="4">
    <source>
        <dbReference type="Google" id="ProtNLM"/>
    </source>
</evidence>
<organism evidence="2 3">
    <name type="scientific">Papio anubis</name>
    <name type="common">Olive baboon</name>
    <dbReference type="NCBI Taxonomy" id="9555"/>
    <lineage>
        <taxon>Eukaryota</taxon>
        <taxon>Metazoa</taxon>
        <taxon>Chordata</taxon>
        <taxon>Craniata</taxon>
        <taxon>Vertebrata</taxon>
        <taxon>Euteleostomi</taxon>
        <taxon>Mammalia</taxon>
        <taxon>Eutheria</taxon>
        <taxon>Euarchontoglires</taxon>
        <taxon>Primates</taxon>
        <taxon>Haplorrhini</taxon>
        <taxon>Catarrhini</taxon>
        <taxon>Cercopithecidae</taxon>
        <taxon>Cercopithecinae</taxon>
        <taxon>Papio</taxon>
    </lineage>
</organism>
<dbReference type="PRINTS" id="PR02045">
    <property type="entry name" value="F138DOMAIN"/>
</dbReference>
<dbReference type="PANTHER" id="PTHR46254">
    <property type="entry name" value="PROTEIN GVQW1-RELATED"/>
    <property type="match status" value="1"/>
</dbReference>
<evidence type="ECO:0000256" key="1">
    <source>
        <dbReference type="SAM" id="SignalP"/>
    </source>
</evidence>
<evidence type="ECO:0000313" key="2">
    <source>
        <dbReference type="Ensembl" id="ENSPANP00000049038.1"/>
    </source>
</evidence>
<proteinExistence type="predicted"/>
<name>A0A8I5N7T2_PAPAN</name>
<sequence>MQGKFTSFFFFFFFFFSLRRSFALVAQAGVQWRDLGSPQPLPPEFKQFSCLSLPSSWDYRHAPPHPANFVFLVETKLLHVEAGLELLTSGDPPASASQSAGITGVSHRTRPNFCIFLRDRVSPCWPAWSRIPGLK</sequence>
<dbReference type="Proteomes" id="UP000028761">
    <property type="component" value="Chromosome 6"/>
</dbReference>
<feature type="chain" id="PRO_5035308615" description="Secreted protein" evidence="1">
    <location>
        <begin position="24"/>
        <end position="135"/>
    </location>
</feature>
<evidence type="ECO:0000313" key="3">
    <source>
        <dbReference type="Proteomes" id="UP000028761"/>
    </source>
</evidence>
<accession>A0A8I5N7T2</accession>
<feature type="signal peptide" evidence="1">
    <location>
        <begin position="1"/>
        <end position="23"/>
    </location>
</feature>
<dbReference type="Ensembl" id="ENSPANT00000079982.1">
    <property type="protein sequence ID" value="ENSPANP00000049038.1"/>
    <property type="gene ID" value="ENSPANG00000040250.1"/>
</dbReference>
<keyword evidence="3" id="KW-1185">Reference proteome</keyword>
<protein>
    <recommendedName>
        <fullName evidence="4">Secreted protein</fullName>
    </recommendedName>
</protein>
<dbReference type="PANTHER" id="PTHR46254:SF3">
    <property type="entry name" value="SECRETED PROTEIN"/>
    <property type="match status" value="1"/>
</dbReference>
<reference evidence="2" key="3">
    <citation type="submission" date="2025-09" db="UniProtKB">
        <authorList>
            <consortium name="Ensembl"/>
        </authorList>
    </citation>
    <scope>IDENTIFICATION</scope>
</reference>
<dbReference type="GeneTree" id="ENSGT00940000164709"/>
<reference evidence="2 3" key="1">
    <citation type="submission" date="2012-03" db="EMBL/GenBank/DDBJ databases">
        <title>Whole Genome Assembly of Papio anubis.</title>
        <authorList>
            <person name="Liu Y.L."/>
            <person name="Abraham K.A."/>
            <person name="Akbar H.A."/>
            <person name="Ali S.A."/>
            <person name="Anosike U.A."/>
            <person name="Aqrawi P.A."/>
            <person name="Arias F.A."/>
            <person name="Attaway T.A."/>
            <person name="Awwad R.A."/>
            <person name="Babu C.B."/>
            <person name="Bandaranaike D.B."/>
            <person name="Battles P.B."/>
            <person name="Bell A.B."/>
            <person name="Beltran B.B."/>
            <person name="Berhane-Mersha D.B."/>
            <person name="Bess C.B."/>
            <person name="Bickham C.B."/>
            <person name="Bolden T.B."/>
            <person name="Carter K.C."/>
            <person name="Chau D.C."/>
            <person name="Chavez A.C."/>
            <person name="Clerc-Blankenburg K.C."/>
            <person name="Coyle M.C."/>
            <person name="Dao M.D."/>
            <person name="Davila M.L.D."/>
            <person name="Davy-Carroll L.D."/>
            <person name="Denson S.D."/>
            <person name="Dinh H.D."/>
            <person name="Fernandez S.F."/>
            <person name="Fernando P.F."/>
            <person name="Forbes L.F."/>
            <person name="Francis C.F."/>
            <person name="Francisco L.F."/>
            <person name="Fu Q.F."/>
            <person name="Garcia-Iii R.G."/>
            <person name="Garrett T.G."/>
            <person name="Gross S.G."/>
            <person name="Gubbala S.G."/>
            <person name="Hirani K.H."/>
            <person name="Hogues M.H."/>
            <person name="Hollins B.H."/>
            <person name="Jackson L.J."/>
            <person name="Javaid M.J."/>
            <person name="Jhangiani S.J."/>
            <person name="Johnson A.J."/>
            <person name="Johnson B.J."/>
            <person name="Jones J.J."/>
            <person name="Joshi V.J."/>
            <person name="Kalu J.K."/>
            <person name="Khan N.K."/>
            <person name="Korchina V.K."/>
            <person name="Kovar C.K."/>
            <person name="Lago L.L."/>
            <person name="Lara F.L."/>
            <person name="Le T.-K.L."/>
            <person name="Lee S.L."/>
            <person name="Legall-Iii F.L."/>
            <person name="Lemon S.L."/>
            <person name="Liu J.L."/>
            <person name="Liu Y.-S.L."/>
            <person name="Liyanage D.L."/>
            <person name="Lopez J.L."/>
            <person name="Lorensuhewa L.L."/>
            <person name="Mata R.M."/>
            <person name="Mathew T.M."/>
            <person name="Mercado C.M."/>
            <person name="Mercado I.M."/>
            <person name="Morales K.M."/>
            <person name="Morgan M.M."/>
            <person name="Munidasa M.M."/>
            <person name="Ngo D.N."/>
            <person name="Nguyen L.N."/>
            <person name="Nguyen T.N."/>
            <person name="Nguyen N.N."/>
            <person name="Obregon M.O."/>
            <person name="Okwuonu G.O."/>
            <person name="Ongeri F.O."/>
            <person name="Onwere C.O."/>
            <person name="Osifeso I.O."/>
            <person name="Parra A.P."/>
            <person name="Patil S.P."/>
            <person name="Perez A.P."/>
            <person name="Perez Y.P."/>
            <person name="Pham C.P."/>
            <person name="Pu L.-L.P."/>
            <person name="Puazo M.P."/>
            <person name="Quiroz J.Q."/>
            <person name="Rouhana J.R."/>
            <person name="Ruiz M.R."/>
            <person name="Ruiz S.-J.R."/>
            <person name="Saada N.S."/>
            <person name="Santibanez J.S."/>
            <person name="Scheel M.S."/>
            <person name="Schneider B.S."/>
            <person name="Simmons D.S."/>
            <person name="Sisson I.S."/>
            <person name="Tang L.-Y.T."/>
            <person name="Thornton R.T."/>
            <person name="Tisius J.T."/>
            <person name="Toledanes G.T."/>
            <person name="Trejos Z.T."/>
            <person name="Usmani K.U."/>
            <person name="Varghese R.V."/>
            <person name="Vattathil S.V."/>
            <person name="Vee V.V."/>
            <person name="Walker D.W."/>
            <person name="Weissenberger G.W."/>
            <person name="White C.W."/>
            <person name="Williams A.W."/>
            <person name="Woodworth J.W."/>
            <person name="Wright R.W."/>
            <person name="Zhu Y.Z."/>
            <person name="Han Y.H."/>
            <person name="Newsham I.N."/>
            <person name="Nazareth L.N."/>
            <person name="Worley K.W."/>
            <person name="Muzny D.M."/>
            <person name="Rogers J.R."/>
            <person name="Gibbs R.G."/>
        </authorList>
    </citation>
    <scope>NUCLEOTIDE SEQUENCE [LARGE SCALE GENOMIC DNA]</scope>
</reference>
<dbReference type="AlphaFoldDB" id="A0A8I5N7T2"/>
<dbReference type="OMA" id="WPAWSRI"/>
<reference evidence="2" key="2">
    <citation type="submission" date="2025-08" db="UniProtKB">
        <authorList>
            <consortium name="Ensembl"/>
        </authorList>
    </citation>
    <scope>IDENTIFICATION</scope>
</reference>